<dbReference type="SUPFAM" id="SSF48452">
    <property type="entry name" value="TPR-like"/>
    <property type="match status" value="1"/>
</dbReference>
<dbReference type="InterPro" id="IPR011990">
    <property type="entry name" value="TPR-like_helical_dom_sf"/>
</dbReference>
<dbReference type="SMART" id="SM00028">
    <property type="entry name" value="TPR"/>
    <property type="match status" value="3"/>
</dbReference>
<name>A0A4S8K0M2_MUSBA</name>
<dbReference type="Pfam" id="PF09797">
    <property type="entry name" value="NatB_MDM20"/>
    <property type="match status" value="1"/>
</dbReference>
<dbReference type="PANTHER" id="PTHR22767">
    <property type="entry name" value="N-TERMINAL ACETYLTRANSFERASE-RELATED"/>
    <property type="match status" value="1"/>
</dbReference>
<protein>
    <submittedName>
        <fullName evidence="2">Uncharacterized protein</fullName>
    </submittedName>
</protein>
<sequence length="1008" mass="114917">MATKFGLAGGIPERRVRPIWDAVDSRQYKPALKLAASLLTKYPSSPYALALKALILERMGKLDEALSVCLEAKEFLYSDNSLHIDELTLSTLQIVFQRLDHLDLASSCYEHACAKHPNNLEIMIGLFNCYVRECSFVKQQQIAIKMYKLFSEERFLLWAVCSIELQVVCNNSGHKLLQLAEALLKKHMASHSLHEPDALVMYISILEQQEKYDAALEVLSGNLGSLIGIEEDKLRIQGRLLARACNYAAAAEIFQRVLESCPDDWQAFLHYLACLLEEDVNWSKTNSSHQSCLPCVVDIKACKTTHLTEDEFDSRISNALSFVQKLQMDCRNDCVRGPHLAQIEIERRHRLHGIAHDGKFMESLLNYFYRFGHLSCFISDVEMYLRLLTDDEKDQLLDNMRTLESTSASPIKALGHAMTVFKVQESFGIMFTLSLRELEGTARKMLEMFCKDLKLSRDLDPQENMHGEDLLSMASNILVLLFWRTRKLGYLLEAIMVLEYGLNIRRYVWQYKILLLHLYSYLGALPLAYEWYSTLDVKNILLETVSHHILPQMISSPLWQETGDLLKDYLKFMDDHLREAADLTCVAYRHRNYSKVIEFVQFKDRLENSNQLLMARLDVSILQLKQKADSLQEVECIFENLNYGSRFLEMSNEDKLKSLTFNEDLQARPWWSPTSSVNLLSGCFEEGSACLRESLKGGDEEYIMKKVIERKSILPRLVYLSIQSSSISLKENDRNGSLSDASAVSELKCLLERYARNIGLSFDDAISVILAISRGQKSFKEFGSDFISWINFAVFVNAWNLCCHGVKLLNEDKCGMSSWRIVDSLVKSCVAEQLMHAEPILVSPGDKIPILVQLVTEPISWHILVMQSRIRWMVPSGRRKKRSGVTDHLSSPDMQAMCGSVRCLIDAIQHIERWVGDQMNRSEDQDLDILLSHVHRGDAEGGPGCVLQILEQNACTNNADDVGDRILGALQSWSCATVCRKIVGAQRKMLSHLLRICQSKLKLLHSMQ</sequence>
<dbReference type="EMBL" id="PYDT01000002">
    <property type="protein sequence ID" value="THU68226.1"/>
    <property type="molecule type" value="Genomic_DNA"/>
</dbReference>
<evidence type="ECO:0000313" key="2">
    <source>
        <dbReference type="EMBL" id="THU68226.1"/>
    </source>
</evidence>
<dbReference type="InterPro" id="IPR019183">
    <property type="entry name" value="NAA25_NatB_aux_su"/>
</dbReference>
<dbReference type="Proteomes" id="UP000317650">
    <property type="component" value="Chromosome 8"/>
</dbReference>
<dbReference type="STRING" id="52838.A0A4S8K0M2"/>
<dbReference type="Gene3D" id="1.25.40.1040">
    <property type="match status" value="1"/>
</dbReference>
<keyword evidence="3" id="KW-1185">Reference proteome</keyword>
<evidence type="ECO:0000256" key="1">
    <source>
        <dbReference type="ARBA" id="ARBA00006298"/>
    </source>
</evidence>
<accession>A0A4S8K0M2</accession>
<dbReference type="Pfam" id="PF13432">
    <property type="entry name" value="TPR_16"/>
    <property type="match status" value="1"/>
</dbReference>
<dbReference type="FunFam" id="1.25.40.1040:FF:000007">
    <property type="entry name" value="N-alpha-acetyltransferase 25, NatB auxiliary subunit"/>
    <property type="match status" value="1"/>
</dbReference>
<comment type="similarity">
    <text evidence="1">Belongs to the MDM20/NAA25 family.</text>
</comment>
<proteinExistence type="inferred from homology"/>
<comment type="caution">
    <text evidence="2">The sequence shown here is derived from an EMBL/GenBank/DDBJ whole genome shotgun (WGS) entry which is preliminary data.</text>
</comment>
<dbReference type="InterPro" id="IPR019734">
    <property type="entry name" value="TPR_rpt"/>
</dbReference>
<dbReference type="PANTHER" id="PTHR22767:SF3">
    <property type="entry name" value="N-ALPHA-ACETYLTRANSFERASE 25, NATB AUXILIARY SUBUNIT"/>
    <property type="match status" value="1"/>
</dbReference>
<organism evidence="2 3">
    <name type="scientific">Musa balbisiana</name>
    <name type="common">Banana</name>
    <dbReference type="NCBI Taxonomy" id="52838"/>
    <lineage>
        <taxon>Eukaryota</taxon>
        <taxon>Viridiplantae</taxon>
        <taxon>Streptophyta</taxon>
        <taxon>Embryophyta</taxon>
        <taxon>Tracheophyta</taxon>
        <taxon>Spermatophyta</taxon>
        <taxon>Magnoliopsida</taxon>
        <taxon>Liliopsida</taxon>
        <taxon>Zingiberales</taxon>
        <taxon>Musaceae</taxon>
        <taxon>Musa</taxon>
    </lineage>
</organism>
<dbReference type="GO" id="GO:0031416">
    <property type="term" value="C:NatB complex"/>
    <property type="evidence" value="ECO:0007669"/>
    <property type="project" value="TreeGrafter"/>
</dbReference>
<dbReference type="AlphaFoldDB" id="A0A4S8K0M2"/>
<evidence type="ECO:0000313" key="3">
    <source>
        <dbReference type="Proteomes" id="UP000317650"/>
    </source>
</evidence>
<gene>
    <name evidence="2" type="ORF">C4D60_Mb08t01680</name>
</gene>
<reference evidence="2 3" key="1">
    <citation type="journal article" date="2019" name="Nat. Plants">
        <title>Genome sequencing of Musa balbisiana reveals subgenome evolution and function divergence in polyploid bananas.</title>
        <authorList>
            <person name="Yao X."/>
        </authorList>
    </citation>
    <scope>NUCLEOTIDE SEQUENCE [LARGE SCALE GENOMIC DNA]</scope>
    <source>
        <strain evidence="3">cv. DH-PKW</strain>
        <tissue evidence="2">Leaves</tissue>
    </source>
</reference>